<keyword evidence="3" id="KW-1185">Reference proteome</keyword>
<dbReference type="AlphaFoldDB" id="A0AAV7J874"/>
<sequence length="133" mass="15254">MQLKPTLASNNPRLLDLLPKDEQEMNLLIQPTYVVDGKTMVKFVSVHVIPELSSQIDHLENQSHLDIQNEDSTLKEFYWIEDNDFDGKTDLDNDEQSADDDDDDERLNNAMKTDLKELKVPETVADHSNDPTN</sequence>
<comment type="caution">
    <text evidence="2">The sequence shown here is derived from an EMBL/GenBank/DDBJ whole genome shotgun (WGS) entry which is preliminary data.</text>
</comment>
<feature type="compositionally biased region" description="Basic and acidic residues" evidence="1">
    <location>
        <begin position="113"/>
        <end position="133"/>
    </location>
</feature>
<organism evidence="2 3">
    <name type="scientific">Cotesia glomerata</name>
    <name type="common">Lepidopteran parasitic wasp</name>
    <name type="synonym">Apanteles glomeratus</name>
    <dbReference type="NCBI Taxonomy" id="32391"/>
    <lineage>
        <taxon>Eukaryota</taxon>
        <taxon>Metazoa</taxon>
        <taxon>Ecdysozoa</taxon>
        <taxon>Arthropoda</taxon>
        <taxon>Hexapoda</taxon>
        <taxon>Insecta</taxon>
        <taxon>Pterygota</taxon>
        <taxon>Neoptera</taxon>
        <taxon>Endopterygota</taxon>
        <taxon>Hymenoptera</taxon>
        <taxon>Apocrita</taxon>
        <taxon>Ichneumonoidea</taxon>
        <taxon>Braconidae</taxon>
        <taxon>Microgastrinae</taxon>
        <taxon>Cotesia</taxon>
    </lineage>
</organism>
<accession>A0AAV7J874</accession>
<evidence type="ECO:0000313" key="2">
    <source>
        <dbReference type="EMBL" id="KAH0568544.1"/>
    </source>
</evidence>
<evidence type="ECO:0000256" key="1">
    <source>
        <dbReference type="SAM" id="MobiDB-lite"/>
    </source>
</evidence>
<dbReference type="EMBL" id="JAHXZJ010000001">
    <property type="protein sequence ID" value="KAH0568544.1"/>
    <property type="molecule type" value="Genomic_DNA"/>
</dbReference>
<feature type="compositionally biased region" description="Acidic residues" evidence="1">
    <location>
        <begin position="92"/>
        <end position="105"/>
    </location>
</feature>
<protein>
    <submittedName>
        <fullName evidence="2">Uncharacterized protein</fullName>
    </submittedName>
</protein>
<evidence type="ECO:0000313" key="3">
    <source>
        <dbReference type="Proteomes" id="UP000826195"/>
    </source>
</evidence>
<gene>
    <name evidence="2" type="ORF">KQX54_021162</name>
</gene>
<dbReference type="Proteomes" id="UP000826195">
    <property type="component" value="Unassembled WGS sequence"/>
</dbReference>
<reference evidence="2 3" key="1">
    <citation type="journal article" date="2021" name="J. Hered.">
        <title>A chromosome-level genome assembly of the parasitoid wasp, Cotesia glomerata (Hymenoptera: Braconidae).</title>
        <authorList>
            <person name="Pinto B.J."/>
            <person name="Weis J.J."/>
            <person name="Gamble T."/>
            <person name="Ode P.J."/>
            <person name="Paul R."/>
            <person name="Zaspel J.M."/>
        </authorList>
    </citation>
    <scope>NUCLEOTIDE SEQUENCE [LARGE SCALE GENOMIC DNA]</scope>
    <source>
        <strain evidence="2">CgM1</strain>
    </source>
</reference>
<feature type="region of interest" description="Disordered" evidence="1">
    <location>
        <begin position="85"/>
        <end position="133"/>
    </location>
</feature>
<proteinExistence type="predicted"/>
<name>A0AAV7J874_COTGL</name>